<dbReference type="AlphaFoldDB" id="A0A927L5G2"/>
<organism evidence="2 3">
    <name type="scientific">Streptomyces caniscabiei</name>
    <dbReference type="NCBI Taxonomy" id="2746961"/>
    <lineage>
        <taxon>Bacteria</taxon>
        <taxon>Bacillati</taxon>
        <taxon>Actinomycetota</taxon>
        <taxon>Actinomycetes</taxon>
        <taxon>Kitasatosporales</taxon>
        <taxon>Streptomycetaceae</taxon>
        <taxon>Streptomyces</taxon>
    </lineage>
</organism>
<gene>
    <name evidence="2" type="ORF">IHE70_22310</name>
</gene>
<dbReference type="Proteomes" id="UP000661025">
    <property type="component" value="Unassembled WGS sequence"/>
</dbReference>
<proteinExistence type="predicted"/>
<sequence>MAESILTRDPVKSGMNAATSVLSNDCVRSFAFMLGGSRAGSATESLARRAAGGLPAAVERSWLCLNKLSFPAQAVPGTKAAEERLLGATLDHTDIVVVSPLYWYSVSAQTKLYLDYWAFWMARPGLDFRARMGGKTLWAVSTFARGEVRDAQPLVGMLERTAQYLGMAWGGALLCRARSTGQLADHNAGGDAAAFFAAAARHPEPGLS</sequence>
<dbReference type="Pfam" id="PF03358">
    <property type="entry name" value="FMN_red"/>
    <property type="match status" value="1"/>
</dbReference>
<evidence type="ECO:0000313" key="2">
    <source>
        <dbReference type="EMBL" id="MBD9725905.1"/>
    </source>
</evidence>
<evidence type="ECO:0000313" key="3">
    <source>
        <dbReference type="Proteomes" id="UP000661025"/>
    </source>
</evidence>
<dbReference type="SUPFAM" id="SSF52218">
    <property type="entry name" value="Flavoproteins"/>
    <property type="match status" value="1"/>
</dbReference>
<dbReference type="GeneID" id="79931838"/>
<name>A0A927L5G2_9ACTN</name>
<dbReference type="InterPro" id="IPR005025">
    <property type="entry name" value="FMN_Rdtase-like_dom"/>
</dbReference>
<dbReference type="Gene3D" id="3.40.50.360">
    <property type="match status" value="1"/>
</dbReference>
<reference evidence="2" key="1">
    <citation type="submission" date="2020-09" db="EMBL/GenBank/DDBJ databases">
        <title>Streptomyces canutascabiei sp. nov., which causes potato common scab and is distributed across the world.</title>
        <authorList>
            <person name="Nguyen H.P."/>
            <person name="Weisberg A.J."/>
            <person name="Chang J.H."/>
            <person name="Clarke C.R."/>
        </authorList>
    </citation>
    <scope>NUCLEOTIDE SEQUENCE</scope>
    <source>
        <strain evidence="2">ID-01-6.2a</strain>
    </source>
</reference>
<dbReference type="EMBL" id="JACYXT010000009">
    <property type="protein sequence ID" value="MBD9725905.1"/>
    <property type="molecule type" value="Genomic_DNA"/>
</dbReference>
<dbReference type="GO" id="GO:0016491">
    <property type="term" value="F:oxidoreductase activity"/>
    <property type="evidence" value="ECO:0007669"/>
    <property type="project" value="InterPro"/>
</dbReference>
<evidence type="ECO:0000259" key="1">
    <source>
        <dbReference type="Pfam" id="PF03358"/>
    </source>
</evidence>
<dbReference type="RefSeq" id="WP_192362581.1">
    <property type="nucleotide sequence ID" value="NZ_CP119182.1"/>
</dbReference>
<accession>A0A927L5G2</accession>
<comment type="caution">
    <text evidence="2">The sequence shown here is derived from an EMBL/GenBank/DDBJ whole genome shotgun (WGS) entry which is preliminary data.</text>
</comment>
<protein>
    <submittedName>
        <fullName evidence="2">NAD(P)H-dependent oxidoreductase</fullName>
    </submittedName>
</protein>
<feature type="domain" description="NADPH-dependent FMN reductase-like" evidence="1">
    <location>
        <begin position="34"/>
        <end position="146"/>
    </location>
</feature>
<dbReference type="InterPro" id="IPR029039">
    <property type="entry name" value="Flavoprotein-like_sf"/>
</dbReference>